<organism evidence="2 3">
    <name type="scientific">Fusarium torreyae</name>
    <dbReference type="NCBI Taxonomy" id="1237075"/>
    <lineage>
        <taxon>Eukaryota</taxon>
        <taxon>Fungi</taxon>
        <taxon>Dikarya</taxon>
        <taxon>Ascomycota</taxon>
        <taxon>Pezizomycotina</taxon>
        <taxon>Sordariomycetes</taxon>
        <taxon>Hypocreomycetidae</taxon>
        <taxon>Hypocreales</taxon>
        <taxon>Nectriaceae</taxon>
        <taxon>Fusarium</taxon>
    </lineage>
</organism>
<evidence type="ECO:0000313" key="2">
    <source>
        <dbReference type="EMBL" id="KAJ4266015.1"/>
    </source>
</evidence>
<dbReference type="InterPro" id="IPR057211">
    <property type="entry name" value="DUF7889"/>
</dbReference>
<name>A0A9W8VJU5_9HYPO</name>
<gene>
    <name evidence="2" type="ORF">NW762_003988</name>
</gene>
<dbReference type="EMBL" id="JAOQAZ010000005">
    <property type="protein sequence ID" value="KAJ4266015.1"/>
    <property type="molecule type" value="Genomic_DNA"/>
</dbReference>
<dbReference type="OrthoDB" id="6133115at2759"/>
<dbReference type="Pfam" id="PF25417">
    <property type="entry name" value="DUF7889"/>
    <property type="match status" value="1"/>
</dbReference>
<proteinExistence type="predicted"/>
<evidence type="ECO:0000259" key="1">
    <source>
        <dbReference type="Pfam" id="PF25417"/>
    </source>
</evidence>
<sequence length="190" mass="21552">MCERPKLANDTAECPLCKEIPTTLGQYLRHVGRHQEDLALFALPQLPDEDPSEDDIGEDEQIEEGVEVKDESDEVEGEDEFVHHGTISQAITEQEDIANTRTPDSKIIPSESDVPFFSHAGNFSEADIAESHLPADINPAEERASIYDYLRIYRQADGDAEKILEIIYEEGLERKLSDWVDTARRVLRER</sequence>
<evidence type="ECO:0000313" key="3">
    <source>
        <dbReference type="Proteomes" id="UP001152049"/>
    </source>
</evidence>
<protein>
    <recommendedName>
        <fullName evidence="1">DUF7889 domain-containing protein</fullName>
    </recommendedName>
</protein>
<comment type="caution">
    <text evidence="2">The sequence shown here is derived from an EMBL/GenBank/DDBJ whole genome shotgun (WGS) entry which is preliminary data.</text>
</comment>
<keyword evidence="3" id="KW-1185">Reference proteome</keyword>
<feature type="domain" description="DUF7889" evidence="1">
    <location>
        <begin position="141"/>
        <end position="189"/>
    </location>
</feature>
<reference evidence="2" key="1">
    <citation type="submission" date="2022-09" db="EMBL/GenBank/DDBJ databases">
        <title>Fusarium specimens isolated from Avocado Roots.</title>
        <authorList>
            <person name="Stajich J."/>
            <person name="Roper C."/>
            <person name="Heimlech-Rivalta G."/>
        </authorList>
    </citation>
    <scope>NUCLEOTIDE SEQUENCE</scope>
    <source>
        <strain evidence="2">CF00136</strain>
    </source>
</reference>
<dbReference type="Proteomes" id="UP001152049">
    <property type="component" value="Unassembled WGS sequence"/>
</dbReference>
<dbReference type="AlphaFoldDB" id="A0A9W8VJU5"/>
<accession>A0A9W8VJU5</accession>